<gene>
    <name evidence="2" type="ORF">DY000_02038158</name>
</gene>
<accession>A0ABQ7B9Y7</accession>
<feature type="region of interest" description="Disordered" evidence="1">
    <location>
        <begin position="46"/>
        <end position="75"/>
    </location>
</feature>
<protein>
    <recommendedName>
        <fullName evidence="4">RRM domain-containing protein</fullName>
    </recommendedName>
</protein>
<name>A0ABQ7B9Y7_BRACR</name>
<keyword evidence="3" id="KW-1185">Reference proteome</keyword>
<dbReference type="Gene3D" id="3.30.70.330">
    <property type="match status" value="1"/>
</dbReference>
<feature type="compositionally biased region" description="Polar residues" evidence="1">
    <location>
        <begin position="122"/>
        <end position="132"/>
    </location>
</feature>
<reference evidence="2 3" key="1">
    <citation type="journal article" date="2020" name="BMC Genomics">
        <title>Intraspecific diversification of the crop wild relative Brassica cretica Lam. using demographic model selection.</title>
        <authorList>
            <person name="Kioukis A."/>
            <person name="Michalopoulou V.A."/>
            <person name="Briers L."/>
            <person name="Pirintsos S."/>
            <person name="Studholme D.J."/>
            <person name="Pavlidis P."/>
            <person name="Sarris P.F."/>
        </authorList>
    </citation>
    <scope>NUCLEOTIDE SEQUENCE [LARGE SCALE GENOMIC DNA]</scope>
    <source>
        <strain evidence="3">cv. PFS-1207/04</strain>
    </source>
</reference>
<comment type="caution">
    <text evidence="2">The sequence shown here is derived from an EMBL/GenBank/DDBJ whole genome shotgun (WGS) entry which is preliminary data.</text>
</comment>
<dbReference type="InterPro" id="IPR012677">
    <property type="entry name" value="Nucleotide-bd_a/b_plait_sf"/>
</dbReference>
<evidence type="ECO:0008006" key="4">
    <source>
        <dbReference type="Google" id="ProtNLM"/>
    </source>
</evidence>
<evidence type="ECO:0000256" key="1">
    <source>
        <dbReference type="SAM" id="MobiDB-lite"/>
    </source>
</evidence>
<organism evidence="2 3">
    <name type="scientific">Brassica cretica</name>
    <name type="common">Mustard</name>
    <dbReference type="NCBI Taxonomy" id="69181"/>
    <lineage>
        <taxon>Eukaryota</taxon>
        <taxon>Viridiplantae</taxon>
        <taxon>Streptophyta</taxon>
        <taxon>Embryophyta</taxon>
        <taxon>Tracheophyta</taxon>
        <taxon>Spermatophyta</taxon>
        <taxon>Magnoliopsida</taxon>
        <taxon>eudicotyledons</taxon>
        <taxon>Gunneridae</taxon>
        <taxon>Pentapetalae</taxon>
        <taxon>rosids</taxon>
        <taxon>malvids</taxon>
        <taxon>Brassicales</taxon>
        <taxon>Brassicaceae</taxon>
        <taxon>Brassiceae</taxon>
        <taxon>Brassica</taxon>
    </lineage>
</organism>
<dbReference type="EMBL" id="QGKV02001507">
    <property type="protein sequence ID" value="KAF3529094.1"/>
    <property type="molecule type" value="Genomic_DNA"/>
</dbReference>
<proteinExistence type="predicted"/>
<dbReference type="SUPFAM" id="SSF54928">
    <property type="entry name" value="RNA-binding domain, RBD"/>
    <property type="match status" value="1"/>
</dbReference>
<sequence length="155" mass="17308">MRGGNQPNLQVIHEEAIHEEAIHDEAIHEEAIQEEAIQEEVVNDQDEMQQEVNDKDGMQQEVQPLRRNTRVKKPSQWMDTKGLAYVDFVHDEHLAAAIAKNRKMLLGKKISIARSNPKKEGSGNSKDASQVSDKAKASLGGETKGEKRGSETVRS</sequence>
<evidence type="ECO:0000313" key="3">
    <source>
        <dbReference type="Proteomes" id="UP000266723"/>
    </source>
</evidence>
<feature type="region of interest" description="Disordered" evidence="1">
    <location>
        <begin position="112"/>
        <end position="155"/>
    </location>
</feature>
<dbReference type="Proteomes" id="UP000266723">
    <property type="component" value="Unassembled WGS sequence"/>
</dbReference>
<dbReference type="InterPro" id="IPR035979">
    <property type="entry name" value="RBD_domain_sf"/>
</dbReference>
<evidence type="ECO:0000313" key="2">
    <source>
        <dbReference type="EMBL" id="KAF3529094.1"/>
    </source>
</evidence>
<feature type="compositionally biased region" description="Basic and acidic residues" evidence="1">
    <location>
        <begin position="143"/>
        <end position="155"/>
    </location>
</feature>